<reference evidence="5" key="1">
    <citation type="journal article" date="2020" name="mSystems">
        <title>Genome- and Community-Level Interaction Insights into Carbon Utilization and Element Cycling Functions of Hydrothermarchaeota in Hydrothermal Sediment.</title>
        <authorList>
            <person name="Zhou Z."/>
            <person name="Liu Y."/>
            <person name="Xu W."/>
            <person name="Pan J."/>
            <person name="Luo Z.H."/>
            <person name="Li M."/>
        </authorList>
    </citation>
    <scope>NUCLEOTIDE SEQUENCE [LARGE SCALE GENOMIC DNA]</scope>
    <source>
        <strain evidence="5">SpSt-1071</strain>
    </source>
</reference>
<dbReference type="InterPro" id="IPR046335">
    <property type="entry name" value="LacI/GalR-like_sensor"/>
</dbReference>
<dbReference type="SUPFAM" id="SSF47413">
    <property type="entry name" value="lambda repressor-like DNA-binding domains"/>
    <property type="match status" value="1"/>
</dbReference>
<evidence type="ECO:0000256" key="1">
    <source>
        <dbReference type="ARBA" id="ARBA00023015"/>
    </source>
</evidence>
<accession>A0A7C5RDL9</accession>
<dbReference type="Gene3D" id="1.10.260.40">
    <property type="entry name" value="lambda repressor-like DNA-binding domains"/>
    <property type="match status" value="1"/>
</dbReference>
<dbReference type="InterPro" id="IPR000843">
    <property type="entry name" value="HTH_LacI"/>
</dbReference>
<dbReference type="GO" id="GO:0003700">
    <property type="term" value="F:DNA-binding transcription factor activity"/>
    <property type="evidence" value="ECO:0007669"/>
    <property type="project" value="TreeGrafter"/>
</dbReference>
<dbReference type="CDD" id="cd06267">
    <property type="entry name" value="PBP1_LacI_sugar_binding-like"/>
    <property type="match status" value="1"/>
</dbReference>
<organism evidence="5">
    <name type="scientific">Thermus caliditerrae</name>
    <dbReference type="NCBI Taxonomy" id="1330700"/>
    <lineage>
        <taxon>Bacteria</taxon>
        <taxon>Thermotogati</taxon>
        <taxon>Deinococcota</taxon>
        <taxon>Deinococci</taxon>
        <taxon>Thermales</taxon>
        <taxon>Thermaceae</taxon>
        <taxon>Thermus</taxon>
    </lineage>
</organism>
<dbReference type="PROSITE" id="PS50932">
    <property type="entry name" value="HTH_LACI_2"/>
    <property type="match status" value="1"/>
</dbReference>
<dbReference type="Gene3D" id="3.40.50.2300">
    <property type="match status" value="2"/>
</dbReference>
<gene>
    <name evidence="5" type="ORF">ENM28_01525</name>
</gene>
<evidence type="ECO:0000256" key="3">
    <source>
        <dbReference type="ARBA" id="ARBA00023163"/>
    </source>
</evidence>
<keyword evidence="3" id="KW-0804">Transcription</keyword>
<dbReference type="Pfam" id="PF00356">
    <property type="entry name" value="LacI"/>
    <property type="match status" value="1"/>
</dbReference>
<dbReference type="AlphaFoldDB" id="A0A7C5RDL9"/>
<keyword evidence="1" id="KW-0805">Transcription regulation</keyword>
<feature type="domain" description="HTH lacI-type" evidence="4">
    <location>
        <begin position="2"/>
        <end position="56"/>
    </location>
</feature>
<dbReference type="SMART" id="SM00354">
    <property type="entry name" value="HTH_LACI"/>
    <property type="match status" value="1"/>
</dbReference>
<dbReference type="CDD" id="cd01392">
    <property type="entry name" value="HTH_LacI"/>
    <property type="match status" value="1"/>
</dbReference>
<proteinExistence type="predicted"/>
<evidence type="ECO:0000313" key="5">
    <source>
        <dbReference type="EMBL" id="HHM67400.1"/>
    </source>
</evidence>
<dbReference type="PANTHER" id="PTHR30146">
    <property type="entry name" value="LACI-RELATED TRANSCRIPTIONAL REPRESSOR"/>
    <property type="match status" value="1"/>
</dbReference>
<keyword evidence="2" id="KW-0238">DNA-binding</keyword>
<sequence length="333" mass="36509">MASIRDVAKRAGVSIATVSYVLNGSRKVSPELREAVLRAVEEMGYIPNAVAKSLREQRTRTLGIVVPDIGNPFFSALIQAFEACAREQGYRVIVASSEEDGSLEEDALLNLTGRQVEGIALVPTQDLHNPPSKQVPLVVLDRLSRSLDVDAVGVENEASAYLATRFLLEQGHRRILVPASDLRLTNIQERIQGYLRALEERGLKADPSLLVECGRGPLEGVRRRIAEAIQRLQPTAVFPITNRLTLATLRAIRELGLRVPQDLSVIGFDDFEWSHLLDPPLTVVAQPVEALGREACRILLQRVLGLSGQGVYQVRLPCTLEVRGSVGPPRRGA</sequence>
<dbReference type="PROSITE" id="PS00356">
    <property type="entry name" value="HTH_LACI_1"/>
    <property type="match status" value="1"/>
</dbReference>
<name>A0A7C5RDL9_9DEIN</name>
<dbReference type="SUPFAM" id="SSF53822">
    <property type="entry name" value="Periplasmic binding protein-like I"/>
    <property type="match status" value="1"/>
</dbReference>
<protein>
    <submittedName>
        <fullName evidence="5">LacI family transcriptional regulator</fullName>
    </submittedName>
</protein>
<dbReference type="InterPro" id="IPR028082">
    <property type="entry name" value="Peripla_BP_I"/>
</dbReference>
<dbReference type="GO" id="GO:0000976">
    <property type="term" value="F:transcription cis-regulatory region binding"/>
    <property type="evidence" value="ECO:0007669"/>
    <property type="project" value="TreeGrafter"/>
</dbReference>
<comment type="caution">
    <text evidence="5">The sequence shown here is derived from an EMBL/GenBank/DDBJ whole genome shotgun (WGS) entry which is preliminary data.</text>
</comment>
<evidence type="ECO:0000259" key="4">
    <source>
        <dbReference type="PROSITE" id="PS50932"/>
    </source>
</evidence>
<dbReference type="PRINTS" id="PR00036">
    <property type="entry name" value="HTHLACI"/>
</dbReference>
<evidence type="ECO:0000256" key="2">
    <source>
        <dbReference type="ARBA" id="ARBA00023125"/>
    </source>
</evidence>
<dbReference type="Pfam" id="PF13377">
    <property type="entry name" value="Peripla_BP_3"/>
    <property type="match status" value="1"/>
</dbReference>
<dbReference type="EMBL" id="DRXE01000056">
    <property type="protein sequence ID" value="HHM67400.1"/>
    <property type="molecule type" value="Genomic_DNA"/>
</dbReference>
<dbReference type="PANTHER" id="PTHR30146:SF109">
    <property type="entry name" value="HTH-TYPE TRANSCRIPTIONAL REGULATOR GALS"/>
    <property type="match status" value="1"/>
</dbReference>
<dbReference type="InterPro" id="IPR010982">
    <property type="entry name" value="Lambda_DNA-bd_dom_sf"/>
</dbReference>